<name>A0A6J4L0L9_9CYAN</name>
<reference evidence="1" key="1">
    <citation type="submission" date="2020-02" db="EMBL/GenBank/DDBJ databases">
        <authorList>
            <person name="Meier V. D."/>
        </authorList>
    </citation>
    <scope>NUCLEOTIDE SEQUENCE</scope>
    <source>
        <strain evidence="1">AVDCRST_MAG84</strain>
    </source>
</reference>
<gene>
    <name evidence="1" type="ORF">AVDCRST_MAG84-1073</name>
</gene>
<organism evidence="1">
    <name type="scientific">uncultured Microcoleus sp</name>
    <dbReference type="NCBI Taxonomy" id="259945"/>
    <lineage>
        <taxon>Bacteria</taxon>
        <taxon>Bacillati</taxon>
        <taxon>Cyanobacteriota</taxon>
        <taxon>Cyanophyceae</taxon>
        <taxon>Oscillatoriophycideae</taxon>
        <taxon>Oscillatoriales</taxon>
        <taxon>Microcoleaceae</taxon>
        <taxon>Microcoleus</taxon>
        <taxon>environmental samples</taxon>
    </lineage>
</organism>
<dbReference type="AlphaFoldDB" id="A0A6J4L0L9"/>
<dbReference type="EMBL" id="CADCTZ010000162">
    <property type="protein sequence ID" value="CAA9316163.1"/>
    <property type="molecule type" value="Genomic_DNA"/>
</dbReference>
<sequence>MTEPPPSTGCKWGGNRKNIKKLKLLAVPVFEIFSIFRPYFRDGYYILFIFLFYDYRVSLDPVGQPFCLRRP</sequence>
<protein>
    <submittedName>
        <fullName evidence="1">Uncharacterized protein</fullName>
    </submittedName>
</protein>
<accession>A0A6J4L0L9</accession>
<evidence type="ECO:0000313" key="1">
    <source>
        <dbReference type="EMBL" id="CAA9316163.1"/>
    </source>
</evidence>
<proteinExistence type="predicted"/>